<dbReference type="KEGG" id="scy:SCATT_p04950"/>
<accession>F8JJI4</accession>
<evidence type="ECO:0000313" key="1">
    <source>
        <dbReference type="EMBL" id="AEW98688.1"/>
    </source>
</evidence>
<dbReference type="RefSeq" id="WP_014151680.1">
    <property type="nucleotide sequence ID" value="NC_016113.1"/>
</dbReference>
<dbReference type="EMBL" id="CP003229">
    <property type="protein sequence ID" value="AEW98688.1"/>
    <property type="molecule type" value="Genomic_DNA"/>
</dbReference>
<reference evidence="2" key="1">
    <citation type="submission" date="2011-12" db="EMBL/GenBank/DDBJ databases">
        <title>Complete genome sequence of Streptomyces cattleya strain DSM 46488.</title>
        <authorList>
            <person name="Ou H.-Y."/>
            <person name="Li P."/>
            <person name="Zhao C."/>
            <person name="O'Hagan D."/>
            <person name="Deng Z."/>
        </authorList>
    </citation>
    <scope>NUCLEOTIDE SEQUENCE [LARGE SCALE GENOMIC DNA]</scope>
    <source>
        <strain evidence="2">ATCC 35852 / DSM 46488 / JCM 4925 / NBRC 14057 / NRRL 8057</strain>
        <plasmid evidence="2">Plasmid pSCATT</plasmid>
    </source>
</reference>
<protein>
    <submittedName>
        <fullName evidence="1">Uncharacterized protein</fullName>
    </submittedName>
</protein>
<proteinExistence type="predicted"/>
<name>F8JJI4_STREN</name>
<dbReference type="KEGG" id="sct:SCAT_p1231"/>
<sequence length="86" mass="8920">MNDKRMADARRAVREAADRLVEQGAALAAASAEAAEIGLVARVEDLRRAVIAASLAGVSREDLARDADVDVAVVDDLVSESAAQSS</sequence>
<evidence type="ECO:0000313" key="2">
    <source>
        <dbReference type="Proteomes" id="UP000007842"/>
    </source>
</evidence>
<gene>
    <name evidence="1" type="ordered locus">SCATT_p04950</name>
</gene>
<keyword evidence="2" id="KW-1185">Reference proteome</keyword>
<dbReference type="HOGENOM" id="CLU_2496487_0_0_11"/>
<geneLocation type="plasmid" evidence="1 2">
    <name>pSCATT</name>
</geneLocation>
<dbReference type="PATRIC" id="fig|1003195.11.peg.1191"/>
<dbReference type="Proteomes" id="UP000007842">
    <property type="component" value="Plasmid pSCATT"/>
</dbReference>
<dbReference type="AlphaFoldDB" id="F8JJI4"/>
<accession>G8XGD0</accession>
<organism evidence="1 2">
    <name type="scientific">Streptantibioticus cattleyicolor (strain ATCC 35852 / DSM 46488 / JCM 4925 / NBRC 14057 / NRRL 8057)</name>
    <name type="common">Streptomyces cattleya</name>
    <dbReference type="NCBI Taxonomy" id="1003195"/>
    <lineage>
        <taxon>Bacteria</taxon>
        <taxon>Bacillati</taxon>
        <taxon>Actinomycetota</taxon>
        <taxon>Actinomycetes</taxon>
        <taxon>Kitasatosporales</taxon>
        <taxon>Streptomycetaceae</taxon>
        <taxon>Streptantibioticus</taxon>
    </lineage>
</organism>
<keyword evidence="1" id="KW-0614">Plasmid</keyword>